<dbReference type="PROSITE" id="PS51257">
    <property type="entry name" value="PROKAR_LIPOPROTEIN"/>
    <property type="match status" value="1"/>
</dbReference>
<proteinExistence type="predicted"/>
<keyword evidence="2" id="KW-1185">Reference proteome</keyword>
<evidence type="ECO:0000313" key="2">
    <source>
        <dbReference type="Proteomes" id="UP000198654"/>
    </source>
</evidence>
<gene>
    <name evidence="1" type="ORF">SAMN05661010_01655</name>
</gene>
<dbReference type="Pfam" id="PF06804">
    <property type="entry name" value="Lipoprotein_18"/>
    <property type="match status" value="1"/>
</dbReference>
<dbReference type="OrthoDB" id="6199301at2"/>
<dbReference type="EMBL" id="FNGI01000003">
    <property type="protein sequence ID" value="SDL41981.1"/>
    <property type="molecule type" value="Genomic_DNA"/>
</dbReference>
<dbReference type="Gene3D" id="3.30.310.170">
    <property type="entry name" value="Outer membrane protein assembly factor BamC"/>
    <property type="match status" value="1"/>
</dbReference>
<reference evidence="1 2" key="1">
    <citation type="submission" date="2016-10" db="EMBL/GenBank/DDBJ databases">
        <authorList>
            <person name="de Groot N.N."/>
        </authorList>
    </citation>
    <scope>NUCLEOTIDE SEQUENCE [LARGE SCALE GENOMIC DNA]</scope>
    <source>
        <strain evidence="1 2">DSM 14789</strain>
    </source>
</reference>
<evidence type="ECO:0000313" key="1">
    <source>
        <dbReference type="EMBL" id="SDL41981.1"/>
    </source>
</evidence>
<dbReference type="STRING" id="119000.SAMN05661010_01655"/>
<dbReference type="AlphaFoldDB" id="A0A1G9JWX3"/>
<dbReference type="Proteomes" id="UP000198654">
    <property type="component" value="Unassembled WGS sequence"/>
</dbReference>
<protein>
    <submittedName>
        <fullName evidence="1">Beta-barrel assembly machine subunit BamC</fullName>
    </submittedName>
</protein>
<dbReference type="RefSeq" id="WP_089727419.1">
    <property type="nucleotide sequence ID" value="NZ_FNGI01000003.1"/>
</dbReference>
<dbReference type="InterPro" id="IPR010653">
    <property type="entry name" value="NlpB/DapX"/>
</dbReference>
<sequence>MRPLFKWMPLAVSMALVISGCGGDGYYYNRNEEYRSAEMTAPLDLPETRAERRYQNAMPVPDAHSDFLASGEFEVPRPQSLAVSSQSDQRFVELREAGDDRWLLVSSAPASVWPQLQGFVEDHGLEVTALDASRGRIATTQAVLRVRQGLRGNTSEVRCEGPAAANGQCLRALQGYLGAVDEDERSVSLAAQDLSRVDRVRLENQQGEWQLWLALDFERAWSELLYQLDNSFDDEGQLLDQNRSAGEFLVEYTPNGGDGGSFFGLFGSDAEPRQYRLMVNDAGQNATRVTVASAGDTPLADGEARELLDTLAATLR</sequence>
<accession>A0A1G9JWX3</accession>
<dbReference type="InterPro" id="IPR042268">
    <property type="entry name" value="BamC_C"/>
</dbReference>
<organism evidence="1 2">
    <name type="scientific">Modicisalibacter muralis</name>
    <dbReference type="NCBI Taxonomy" id="119000"/>
    <lineage>
        <taxon>Bacteria</taxon>
        <taxon>Pseudomonadati</taxon>
        <taxon>Pseudomonadota</taxon>
        <taxon>Gammaproteobacteria</taxon>
        <taxon>Oceanospirillales</taxon>
        <taxon>Halomonadaceae</taxon>
        <taxon>Modicisalibacter</taxon>
    </lineage>
</organism>
<name>A0A1G9JWX3_9GAMM</name>